<sequence length="88" mass="9602">ENPKVRAFRTKGIHPNLQVLLDRMFGDIVATGSITWNPARGLCIDENVVATQFDIGGLAGFTNDNIEGDVGEKTSEQHQSDKRTSKSS</sequence>
<protein>
    <submittedName>
        <fullName evidence="2">Uncharacterized protein</fullName>
    </submittedName>
</protein>
<reference evidence="2 3" key="1">
    <citation type="submission" date="2024-11" db="EMBL/GenBank/DDBJ databases">
        <title>Chromosome-level genome assembly of Eucalyptus globulus Labill. provides insights into its genome evolution.</title>
        <authorList>
            <person name="Li X."/>
        </authorList>
    </citation>
    <scope>NUCLEOTIDE SEQUENCE [LARGE SCALE GENOMIC DNA]</scope>
    <source>
        <strain evidence="2">CL2024</strain>
        <tissue evidence="2">Fresh tender leaves</tissue>
    </source>
</reference>
<comment type="caution">
    <text evidence="2">The sequence shown here is derived from an EMBL/GenBank/DDBJ whole genome shotgun (WGS) entry which is preliminary data.</text>
</comment>
<dbReference type="Proteomes" id="UP001634007">
    <property type="component" value="Unassembled WGS sequence"/>
</dbReference>
<proteinExistence type="predicted"/>
<accession>A0ABD3IPE2</accession>
<feature type="compositionally biased region" description="Basic and acidic residues" evidence="1">
    <location>
        <begin position="70"/>
        <end position="88"/>
    </location>
</feature>
<keyword evidence="3" id="KW-1185">Reference proteome</keyword>
<evidence type="ECO:0000313" key="3">
    <source>
        <dbReference type="Proteomes" id="UP001634007"/>
    </source>
</evidence>
<evidence type="ECO:0000256" key="1">
    <source>
        <dbReference type="SAM" id="MobiDB-lite"/>
    </source>
</evidence>
<feature type="non-terminal residue" evidence="2">
    <location>
        <position position="88"/>
    </location>
</feature>
<evidence type="ECO:0000313" key="2">
    <source>
        <dbReference type="EMBL" id="KAL3716078.1"/>
    </source>
</evidence>
<gene>
    <name evidence="2" type="ORF">ACJRO7_007789</name>
</gene>
<organism evidence="2 3">
    <name type="scientific">Eucalyptus globulus</name>
    <name type="common">Tasmanian blue gum</name>
    <dbReference type="NCBI Taxonomy" id="34317"/>
    <lineage>
        <taxon>Eukaryota</taxon>
        <taxon>Viridiplantae</taxon>
        <taxon>Streptophyta</taxon>
        <taxon>Embryophyta</taxon>
        <taxon>Tracheophyta</taxon>
        <taxon>Spermatophyta</taxon>
        <taxon>Magnoliopsida</taxon>
        <taxon>eudicotyledons</taxon>
        <taxon>Gunneridae</taxon>
        <taxon>Pentapetalae</taxon>
        <taxon>rosids</taxon>
        <taxon>malvids</taxon>
        <taxon>Myrtales</taxon>
        <taxon>Myrtaceae</taxon>
        <taxon>Myrtoideae</taxon>
        <taxon>Eucalypteae</taxon>
        <taxon>Eucalyptus</taxon>
    </lineage>
</organism>
<dbReference type="EMBL" id="JBJKBG010000011">
    <property type="protein sequence ID" value="KAL3716078.1"/>
    <property type="molecule type" value="Genomic_DNA"/>
</dbReference>
<feature type="non-terminal residue" evidence="2">
    <location>
        <position position="1"/>
    </location>
</feature>
<feature type="region of interest" description="Disordered" evidence="1">
    <location>
        <begin position="64"/>
        <end position="88"/>
    </location>
</feature>
<name>A0ABD3IPE2_EUCGL</name>
<dbReference type="AlphaFoldDB" id="A0ABD3IPE2"/>